<keyword evidence="2" id="KW-1185">Reference proteome</keyword>
<dbReference type="Proteomes" id="UP000807353">
    <property type="component" value="Unassembled WGS sequence"/>
</dbReference>
<protein>
    <submittedName>
        <fullName evidence="1">Uncharacterized protein</fullName>
    </submittedName>
</protein>
<proteinExistence type="predicted"/>
<dbReference type="AlphaFoldDB" id="A0A9P5Y6S5"/>
<evidence type="ECO:0000313" key="1">
    <source>
        <dbReference type="EMBL" id="KAF9463729.1"/>
    </source>
</evidence>
<sequence length="81" mass="8967">MARALIIGTFFHECPPRLSLAAKGCVAHSSCKARVSFLVVLPHVQRFPKPLHHWLTPTATHVETNTRRPTNATTIPSDITI</sequence>
<organism evidence="1 2">
    <name type="scientific">Collybia nuda</name>
    <dbReference type="NCBI Taxonomy" id="64659"/>
    <lineage>
        <taxon>Eukaryota</taxon>
        <taxon>Fungi</taxon>
        <taxon>Dikarya</taxon>
        <taxon>Basidiomycota</taxon>
        <taxon>Agaricomycotina</taxon>
        <taxon>Agaricomycetes</taxon>
        <taxon>Agaricomycetidae</taxon>
        <taxon>Agaricales</taxon>
        <taxon>Tricholomatineae</taxon>
        <taxon>Clitocybaceae</taxon>
        <taxon>Collybia</taxon>
    </lineage>
</organism>
<name>A0A9P5Y6S5_9AGAR</name>
<dbReference type="EMBL" id="MU150260">
    <property type="protein sequence ID" value="KAF9463729.1"/>
    <property type="molecule type" value="Genomic_DNA"/>
</dbReference>
<comment type="caution">
    <text evidence="1">The sequence shown here is derived from an EMBL/GenBank/DDBJ whole genome shotgun (WGS) entry which is preliminary data.</text>
</comment>
<gene>
    <name evidence="1" type="ORF">BDZ94DRAFT_1258412</name>
</gene>
<accession>A0A9P5Y6S5</accession>
<reference evidence="1" key="1">
    <citation type="submission" date="2020-11" db="EMBL/GenBank/DDBJ databases">
        <authorList>
            <consortium name="DOE Joint Genome Institute"/>
            <person name="Ahrendt S."/>
            <person name="Riley R."/>
            <person name="Andreopoulos W."/>
            <person name="Labutti K."/>
            <person name="Pangilinan J."/>
            <person name="Ruiz-Duenas F.J."/>
            <person name="Barrasa J.M."/>
            <person name="Sanchez-Garcia M."/>
            <person name="Camarero S."/>
            <person name="Miyauchi S."/>
            <person name="Serrano A."/>
            <person name="Linde D."/>
            <person name="Babiker R."/>
            <person name="Drula E."/>
            <person name="Ayuso-Fernandez I."/>
            <person name="Pacheco R."/>
            <person name="Padilla G."/>
            <person name="Ferreira P."/>
            <person name="Barriuso J."/>
            <person name="Kellner H."/>
            <person name="Castanera R."/>
            <person name="Alfaro M."/>
            <person name="Ramirez L."/>
            <person name="Pisabarro A.G."/>
            <person name="Kuo A."/>
            <person name="Tritt A."/>
            <person name="Lipzen A."/>
            <person name="He G."/>
            <person name="Yan M."/>
            <person name="Ng V."/>
            <person name="Cullen D."/>
            <person name="Martin F."/>
            <person name="Rosso M.-N."/>
            <person name="Henrissat B."/>
            <person name="Hibbett D."/>
            <person name="Martinez A.T."/>
            <person name="Grigoriev I.V."/>
        </authorList>
    </citation>
    <scope>NUCLEOTIDE SEQUENCE</scope>
    <source>
        <strain evidence="1">CBS 247.69</strain>
    </source>
</reference>
<evidence type="ECO:0000313" key="2">
    <source>
        <dbReference type="Proteomes" id="UP000807353"/>
    </source>
</evidence>